<name>A0ACC2U7C0_9FUNG</name>
<gene>
    <name evidence="1" type="ORF">DSO57_1001801</name>
</gene>
<proteinExistence type="predicted"/>
<protein>
    <submittedName>
        <fullName evidence="1">Uncharacterized protein</fullName>
    </submittedName>
</protein>
<evidence type="ECO:0000313" key="1">
    <source>
        <dbReference type="EMBL" id="KAJ9082730.1"/>
    </source>
</evidence>
<dbReference type="EMBL" id="QTSX02001424">
    <property type="protein sequence ID" value="KAJ9082730.1"/>
    <property type="molecule type" value="Genomic_DNA"/>
</dbReference>
<keyword evidence="2" id="KW-1185">Reference proteome</keyword>
<accession>A0ACC2U7C0</accession>
<evidence type="ECO:0000313" key="2">
    <source>
        <dbReference type="Proteomes" id="UP001165960"/>
    </source>
</evidence>
<reference evidence="1" key="1">
    <citation type="submission" date="2022-04" db="EMBL/GenBank/DDBJ databases">
        <title>Genome of the entomopathogenic fungus Entomophthora muscae.</title>
        <authorList>
            <person name="Elya C."/>
            <person name="Lovett B.R."/>
            <person name="Lee E."/>
            <person name="Macias A.M."/>
            <person name="Hajek A.E."/>
            <person name="De Bivort B.L."/>
            <person name="Kasson M.T."/>
            <person name="De Fine Licht H.H."/>
            <person name="Stajich J.E."/>
        </authorList>
    </citation>
    <scope>NUCLEOTIDE SEQUENCE</scope>
    <source>
        <strain evidence="1">Berkeley</strain>
    </source>
</reference>
<dbReference type="Proteomes" id="UP001165960">
    <property type="component" value="Unassembled WGS sequence"/>
</dbReference>
<organism evidence="1 2">
    <name type="scientific">Entomophthora muscae</name>
    <dbReference type="NCBI Taxonomy" id="34485"/>
    <lineage>
        <taxon>Eukaryota</taxon>
        <taxon>Fungi</taxon>
        <taxon>Fungi incertae sedis</taxon>
        <taxon>Zoopagomycota</taxon>
        <taxon>Entomophthoromycotina</taxon>
        <taxon>Entomophthoromycetes</taxon>
        <taxon>Entomophthorales</taxon>
        <taxon>Entomophthoraceae</taxon>
        <taxon>Entomophthora</taxon>
    </lineage>
</organism>
<sequence length="500" mass="55104">MFTPILPRPEASNDEESSDKLISCVPVTGAPSSNYNPSDKDHMNDIGFSGPSSASEEASKIPTSPSKRESGGYEAATHKLSSPDDAKEFIPLEKLGFPENFPVPKGESKPASEAAQGSRVLRPKPLSSGLIDWHWLTISPGLLDPKFFSSFLESAGNLTLPSKNQLITLLNNLRGEIPELVIHITSSQSASHYPIPRPEDMKLHPAIAPLPFNWTHYHSQMHATLPMDRVNHSPATTPYPVWSSVPVEGMNWKHSAYQPHGHAWPQTPLPESILDRTLSKQSPPKPSYLKVGLGHHYLPKAPTTRNLPVHNSARVRKVDASKRESKSTMGFQQNARPSQLPSSLVPQGTKSAWNAVGEKKKKGSNSIDNTPTSMRLSEALALIEAGQLEERFNSNGLPFPDVCPYPCCGFQVGNLENLQTHLASHNPNRPFECPECPSSFHRGQDLVRHRRIHLQLRPYKCPNCPKAFGRRDAQQRHTNRLNCTGNGVVGYGSELNSTQS</sequence>
<comment type="caution">
    <text evidence="1">The sequence shown here is derived from an EMBL/GenBank/DDBJ whole genome shotgun (WGS) entry which is preliminary data.</text>
</comment>